<evidence type="ECO:0000313" key="3">
    <source>
        <dbReference type="Proteomes" id="UP001304298"/>
    </source>
</evidence>
<dbReference type="Proteomes" id="UP001304298">
    <property type="component" value="Unassembled WGS sequence"/>
</dbReference>
<name>A0ABU5R0M5_9PSEU</name>
<dbReference type="Gene3D" id="3.10.180.10">
    <property type="entry name" value="2,3-Dihydroxybiphenyl 1,2-Dioxygenase, domain 1"/>
    <property type="match status" value="1"/>
</dbReference>
<dbReference type="InterPro" id="IPR037523">
    <property type="entry name" value="VOC_core"/>
</dbReference>
<gene>
    <name evidence="2" type="ORF">VA596_07735</name>
</gene>
<dbReference type="InterPro" id="IPR029068">
    <property type="entry name" value="Glyas_Bleomycin-R_OHBP_Dase"/>
</dbReference>
<feature type="domain" description="VOC" evidence="1">
    <location>
        <begin position="32"/>
        <end position="150"/>
    </location>
</feature>
<keyword evidence="3" id="KW-1185">Reference proteome</keyword>
<protein>
    <submittedName>
        <fullName evidence="2">VOC family protein</fullName>
    </submittedName>
</protein>
<accession>A0ABU5R0M5</accession>
<reference evidence="2 3" key="1">
    <citation type="submission" date="2023-12" db="EMBL/GenBank/DDBJ databases">
        <title>Amycolatopsis sp. V23-08.</title>
        <authorList>
            <person name="Somphong A."/>
        </authorList>
    </citation>
    <scope>NUCLEOTIDE SEQUENCE [LARGE SCALE GENOMIC DNA]</scope>
    <source>
        <strain evidence="2 3">V23-08</strain>
    </source>
</reference>
<comment type="caution">
    <text evidence="2">The sequence shown here is derived from an EMBL/GenBank/DDBJ whole genome shotgun (WGS) entry which is preliminary data.</text>
</comment>
<dbReference type="Pfam" id="PF00903">
    <property type="entry name" value="Glyoxalase"/>
    <property type="match status" value="1"/>
</dbReference>
<dbReference type="InterPro" id="IPR004360">
    <property type="entry name" value="Glyas_Fos-R_dOase_dom"/>
</dbReference>
<dbReference type="SUPFAM" id="SSF54593">
    <property type="entry name" value="Glyoxalase/Bleomycin resistance protein/Dihydroxybiphenyl dioxygenase"/>
    <property type="match status" value="1"/>
</dbReference>
<dbReference type="RefSeq" id="WP_323324624.1">
    <property type="nucleotide sequence ID" value="NZ_JAYFSI010000001.1"/>
</dbReference>
<dbReference type="PROSITE" id="PS51819">
    <property type="entry name" value="VOC"/>
    <property type="match status" value="1"/>
</dbReference>
<evidence type="ECO:0000313" key="2">
    <source>
        <dbReference type="EMBL" id="MEA5359420.1"/>
    </source>
</evidence>
<organism evidence="2 3">
    <name type="scientific">Amycolatopsis heterodermiae</name>
    <dbReference type="NCBI Taxonomy" id="3110235"/>
    <lineage>
        <taxon>Bacteria</taxon>
        <taxon>Bacillati</taxon>
        <taxon>Actinomycetota</taxon>
        <taxon>Actinomycetes</taxon>
        <taxon>Pseudonocardiales</taxon>
        <taxon>Pseudonocardiaceae</taxon>
        <taxon>Amycolatopsis</taxon>
    </lineage>
</organism>
<proteinExistence type="predicted"/>
<dbReference type="EMBL" id="JAYFSI010000001">
    <property type="protein sequence ID" value="MEA5359420.1"/>
    <property type="molecule type" value="Genomic_DNA"/>
</dbReference>
<sequence length="153" mass="16752">MPTSSGASFTHAEDADEEYVHRREKGAAMLDSADLVAFAPSTDLERSRAFYTDVAGLEFIEQSPFACVFRSGGTMLRVTAVPEFTPHPFTVLGWAVADIHASVAELRARGVEFLTFDNLPQDTDKIWTTPGGRIAWFPDPDGNVLSLTEFTGH</sequence>
<evidence type="ECO:0000259" key="1">
    <source>
        <dbReference type="PROSITE" id="PS51819"/>
    </source>
</evidence>